<dbReference type="RefSeq" id="WP_370397388.1">
    <property type="nucleotide sequence ID" value="NZ_JALBUT010000007.1"/>
</dbReference>
<dbReference type="PROSITE" id="PS51918">
    <property type="entry name" value="RADICAL_SAM"/>
    <property type="match status" value="1"/>
</dbReference>
<feature type="domain" description="Radical SAM core" evidence="7">
    <location>
        <begin position="71"/>
        <end position="302"/>
    </location>
</feature>
<dbReference type="InterPro" id="IPR058240">
    <property type="entry name" value="rSAM_sf"/>
</dbReference>
<organism evidence="8 9">
    <name type="scientific">Intestinicryptomonas porci</name>
    <dbReference type="NCBI Taxonomy" id="2926320"/>
    <lineage>
        <taxon>Bacteria</taxon>
        <taxon>Pseudomonadati</taxon>
        <taxon>Verrucomicrobiota</taxon>
        <taxon>Opitutia</taxon>
        <taxon>Opitutales</taxon>
        <taxon>Intestinicryptomonaceae</taxon>
        <taxon>Intestinicryptomonas</taxon>
    </lineage>
</organism>
<evidence type="ECO:0000259" key="7">
    <source>
        <dbReference type="PROSITE" id="PS51918"/>
    </source>
</evidence>
<keyword evidence="3" id="KW-0949">S-adenosyl-L-methionine</keyword>
<comment type="caution">
    <text evidence="8">The sequence shown here is derived from an EMBL/GenBank/DDBJ whole genome shotgun (WGS) entry which is preliminary data.</text>
</comment>
<gene>
    <name evidence="8" type="primary">thiH</name>
    <name evidence="8" type="ORF">MOX91_07075</name>
</gene>
<evidence type="ECO:0000256" key="3">
    <source>
        <dbReference type="ARBA" id="ARBA00022691"/>
    </source>
</evidence>
<dbReference type="SFLD" id="SFLDG01060">
    <property type="entry name" value="BATS_domain_containing"/>
    <property type="match status" value="1"/>
</dbReference>
<dbReference type="NCBIfam" id="TIGR02351">
    <property type="entry name" value="thiH"/>
    <property type="match status" value="1"/>
</dbReference>
<dbReference type="InterPro" id="IPR010722">
    <property type="entry name" value="BATS_dom"/>
</dbReference>
<dbReference type="Pfam" id="PF06968">
    <property type="entry name" value="BATS"/>
    <property type="match status" value="1"/>
</dbReference>
<dbReference type="InterPro" id="IPR012726">
    <property type="entry name" value="ThiH"/>
</dbReference>
<evidence type="ECO:0000256" key="4">
    <source>
        <dbReference type="ARBA" id="ARBA00022723"/>
    </source>
</evidence>
<evidence type="ECO:0000313" key="8">
    <source>
        <dbReference type="EMBL" id="MDX8415935.1"/>
    </source>
</evidence>
<dbReference type="EMBL" id="JALBUT010000007">
    <property type="protein sequence ID" value="MDX8415935.1"/>
    <property type="molecule type" value="Genomic_DNA"/>
</dbReference>
<keyword evidence="4" id="KW-0479">Metal-binding</keyword>
<keyword evidence="5" id="KW-0408">Iron</keyword>
<dbReference type="InterPro" id="IPR034428">
    <property type="entry name" value="ThiH/NoCL/HydG-like"/>
</dbReference>
<evidence type="ECO:0000256" key="5">
    <source>
        <dbReference type="ARBA" id="ARBA00023004"/>
    </source>
</evidence>
<evidence type="ECO:0000313" key="9">
    <source>
        <dbReference type="Proteomes" id="UP001275932"/>
    </source>
</evidence>
<dbReference type="SFLD" id="SFLDS00029">
    <property type="entry name" value="Radical_SAM"/>
    <property type="match status" value="1"/>
</dbReference>
<dbReference type="SFLD" id="SFLDF00301">
    <property type="entry name" value="2-iminoacetate_synthase_(ThiH)"/>
    <property type="match status" value="1"/>
</dbReference>
<dbReference type="PANTHER" id="PTHR43583:SF1">
    <property type="entry name" value="2-IMINOACETATE SYNTHASE"/>
    <property type="match status" value="1"/>
</dbReference>
<accession>A0ABU4WHA5</accession>
<evidence type="ECO:0000256" key="6">
    <source>
        <dbReference type="ARBA" id="ARBA00023014"/>
    </source>
</evidence>
<sequence>MGFFEEFDPAQALSLAEISRNSTRADVGRVLSKSGLKSIEDFAVLISPAADFYLEDMAQRSSLITERNFGKTIRMFVPLYVSNVCVNNCRYCGFAKRNNIERKTLTLEEVRAEVDATYKMGFRSILLVAGESPKLVNLGYMDECIKIAAKRFPSISVEIAPSPVSVYKSFVKNGCEGLTVFQETFDSEVYKYMHPSGPKSNFKWRLGTPERALEAGMRVAGLGALFGLNDWRYEIISCAIHAKYLYRNFYRARIGISLPRMRPAASGFQPNPEFVPTDRELVKIICALRIVFEHLAITVSTREPRYLRDGLVGLGVTQMSAASSTRPGGYAEHETAEGQFDIDDDRSVEEFANMIVSKGYEPVWKDFDLGFIEQQS</sequence>
<keyword evidence="6" id="KW-0411">Iron-sulfur</keyword>
<name>A0ABU4WHA5_9BACT</name>
<keyword evidence="9" id="KW-1185">Reference proteome</keyword>
<dbReference type="SFLD" id="SFLDG01081">
    <property type="entry name" value="cleavage_of_the_Ca-Cb_bond_in"/>
    <property type="match status" value="1"/>
</dbReference>
<dbReference type="InterPro" id="IPR013785">
    <property type="entry name" value="Aldolase_TIM"/>
</dbReference>
<dbReference type="Proteomes" id="UP001275932">
    <property type="component" value="Unassembled WGS sequence"/>
</dbReference>
<proteinExistence type="predicted"/>
<keyword evidence="2" id="KW-0004">4Fe-4S</keyword>
<dbReference type="Pfam" id="PF04055">
    <property type="entry name" value="Radical_SAM"/>
    <property type="match status" value="1"/>
</dbReference>
<evidence type="ECO:0000256" key="2">
    <source>
        <dbReference type="ARBA" id="ARBA00022485"/>
    </source>
</evidence>
<protein>
    <submittedName>
        <fullName evidence="8">2-iminoacetate synthase ThiH</fullName>
    </submittedName>
</protein>
<dbReference type="PANTHER" id="PTHR43583">
    <property type="entry name" value="2-IMINOACETATE SYNTHASE"/>
    <property type="match status" value="1"/>
</dbReference>
<comment type="cofactor">
    <cofactor evidence="1">
        <name>[4Fe-4S] cluster</name>
        <dbReference type="ChEBI" id="CHEBI:49883"/>
    </cofactor>
</comment>
<dbReference type="Gene3D" id="3.20.20.70">
    <property type="entry name" value="Aldolase class I"/>
    <property type="match status" value="1"/>
</dbReference>
<reference evidence="8 9" key="1">
    <citation type="submission" date="2022-03" db="EMBL/GenBank/DDBJ databases">
        <title>Novel taxa within the pig intestine.</title>
        <authorList>
            <person name="Wylensek D."/>
            <person name="Bishof K."/>
            <person name="Afrizal A."/>
            <person name="Clavel T."/>
        </authorList>
    </citation>
    <scope>NUCLEOTIDE SEQUENCE [LARGE SCALE GENOMIC DNA]</scope>
    <source>
        <strain evidence="8 9">CLA-KB-P66</strain>
    </source>
</reference>
<dbReference type="SMART" id="SM00876">
    <property type="entry name" value="BATS"/>
    <property type="match status" value="1"/>
</dbReference>
<dbReference type="SUPFAM" id="SSF102114">
    <property type="entry name" value="Radical SAM enzymes"/>
    <property type="match status" value="1"/>
</dbReference>
<dbReference type="CDD" id="cd01335">
    <property type="entry name" value="Radical_SAM"/>
    <property type="match status" value="1"/>
</dbReference>
<dbReference type="InterPro" id="IPR007197">
    <property type="entry name" value="rSAM"/>
</dbReference>
<evidence type="ECO:0000256" key="1">
    <source>
        <dbReference type="ARBA" id="ARBA00001966"/>
    </source>
</evidence>